<dbReference type="RefSeq" id="WP_137264016.1">
    <property type="nucleotide sequence ID" value="NZ_SZQL01000031.1"/>
</dbReference>
<name>A0A4U3KQP8_9BACT</name>
<keyword evidence="4 6" id="KW-0472">Membrane</keyword>
<sequence length="519" mass="57856">MKKYLNKWTNIFISSVVLRNVVVAIVGAIALSGCIKDVTPSDAITTETLTSTTEGLTNAVNGAYALFKDHVMFNGTADDNNMYLRQYFQLSDFASDDIVCGQVTEDPLFYSFSLAHSPTQTNTRYFWYISYKIINDANTVIAAVEANTTDDATRKQLLGECYFMRAFCHFNLVRLFARPYSQDKAAPGIILRTSTSDPAQKERSTVEEVYTQVVADAQKAAELMDQSRGVMYASREAAWALLSRVYLYMEDNQNAADYATKVISSGKFSLASATAFKTMFADAVQSSETIFCVAFTAKEDYGKFGSIASMIYSDGNSGWGEEYASPSIRALMSDHPEDVRWNYIVPLKDADGNLQTKNGIPIYYISKFSFQDGSPTLSSPIMFRLAEMYLNRAEAAAKTGDTKAALDDVDAIRKNRGLGASLYNGVVPNGSTALQVVLNERRIELAFEGHRTYDVYRNKMVMDRSYWGYHLPGLKETDIDLSKEPTGYANEIVQPDDPRIIYYIPIDEIQSNPLCTQNP</sequence>
<dbReference type="Proteomes" id="UP000305848">
    <property type="component" value="Unassembled WGS sequence"/>
</dbReference>
<proteinExistence type="inferred from homology"/>
<dbReference type="EMBL" id="SZQL01000031">
    <property type="protein sequence ID" value="TKK64580.1"/>
    <property type="molecule type" value="Genomic_DNA"/>
</dbReference>
<evidence type="ECO:0000256" key="3">
    <source>
        <dbReference type="ARBA" id="ARBA00022729"/>
    </source>
</evidence>
<evidence type="ECO:0000256" key="6">
    <source>
        <dbReference type="SAM" id="Phobius"/>
    </source>
</evidence>
<dbReference type="AlphaFoldDB" id="A0A4U3KQP8"/>
<feature type="transmembrane region" description="Helical" evidence="6">
    <location>
        <begin position="12"/>
        <end position="31"/>
    </location>
</feature>
<comment type="similarity">
    <text evidence="2">Belongs to the SusD family.</text>
</comment>
<dbReference type="Pfam" id="PF07980">
    <property type="entry name" value="SusD_RagB"/>
    <property type="match status" value="1"/>
</dbReference>
<evidence type="ECO:0000259" key="7">
    <source>
        <dbReference type="Pfam" id="PF07980"/>
    </source>
</evidence>
<dbReference type="Pfam" id="PF14322">
    <property type="entry name" value="SusD-like_3"/>
    <property type="match status" value="1"/>
</dbReference>
<feature type="domain" description="RagB/SusD" evidence="7">
    <location>
        <begin position="363"/>
        <end position="519"/>
    </location>
</feature>
<evidence type="ECO:0000256" key="5">
    <source>
        <dbReference type="ARBA" id="ARBA00023237"/>
    </source>
</evidence>
<dbReference type="PROSITE" id="PS51257">
    <property type="entry name" value="PROKAR_LIPOPROTEIN"/>
    <property type="match status" value="1"/>
</dbReference>
<evidence type="ECO:0000259" key="8">
    <source>
        <dbReference type="Pfam" id="PF14322"/>
    </source>
</evidence>
<evidence type="ECO:0000256" key="2">
    <source>
        <dbReference type="ARBA" id="ARBA00006275"/>
    </source>
</evidence>
<dbReference type="Gene3D" id="1.25.40.390">
    <property type="match status" value="1"/>
</dbReference>
<dbReference type="OrthoDB" id="1080118at2"/>
<evidence type="ECO:0000256" key="4">
    <source>
        <dbReference type="ARBA" id="ARBA00023136"/>
    </source>
</evidence>
<organism evidence="9 10">
    <name type="scientific">Ilyomonas limi</name>
    <dbReference type="NCBI Taxonomy" id="2575867"/>
    <lineage>
        <taxon>Bacteria</taxon>
        <taxon>Pseudomonadati</taxon>
        <taxon>Bacteroidota</taxon>
        <taxon>Chitinophagia</taxon>
        <taxon>Chitinophagales</taxon>
        <taxon>Chitinophagaceae</taxon>
        <taxon>Ilyomonas</taxon>
    </lineage>
</organism>
<protein>
    <submittedName>
        <fullName evidence="9">RagB/SusD family nutrient uptake outer membrane protein</fullName>
    </submittedName>
</protein>
<dbReference type="InterPro" id="IPR012944">
    <property type="entry name" value="SusD_RagB_dom"/>
</dbReference>
<keyword evidence="6" id="KW-1133">Transmembrane helix</keyword>
<keyword evidence="10" id="KW-1185">Reference proteome</keyword>
<evidence type="ECO:0000313" key="9">
    <source>
        <dbReference type="EMBL" id="TKK64580.1"/>
    </source>
</evidence>
<comment type="subcellular location">
    <subcellularLocation>
        <location evidence="1">Cell outer membrane</location>
    </subcellularLocation>
</comment>
<keyword evidence="5" id="KW-0998">Cell outer membrane</keyword>
<dbReference type="InterPro" id="IPR011990">
    <property type="entry name" value="TPR-like_helical_dom_sf"/>
</dbReference>
<evidence type="ECO:0000256" key="1">
    <source>
        <dbReference type="ARBA" id="ARBA00004442"/>
    </source>
</evidence>
<dbReference type="GO" id="GO:0009279">
    <property type="term" value="C:cell outer membrane"/>
    <property type="evidence" value="ECO:0007669"/>
    <property type="project" value="UniProtKB-SubCell"/>
</dbReference>
<feature type="domain" description="SusD-like N-terminal" evidence="8">
    <location>
        <begin position="106"/>
        <end position="247"/>
    </location>
</feature>
<dbReference type="InterPro" id="IPR033985">
    <property type="entry name" value="SusD-like_N"/>
</dbReference>
<comment type="caution">
    <text evidence="9">The sequence shown here is derived from an EMBL/GenBank/DDBJ whole genome shotgun (WGS) entry which is preliminary data.</text>
</comment>
<gene>
    <name evidence="9" type="ORF">FC093_22180</name>
</gene>
<keyword evidence="3" id="KW-0732">Signal</keyword>
<accession>A0A4U3KQP8</accession>
<dbReference type="SUPFAM" id="SSF48452">
    <property type="entry name" value="TPR-like"/>
    <property type="match status" value="1"/>
</dbReference>
<reference evidence="9 10" key="1">
    <citation type="submission" date="2019-05" db="EMBL/GenBank/DDBJ databases">
        <title>Panacibacter sp. strain 17mud1-8 Genome sequencing and assembly.</title>
        <authorList>
            <person name="Chhetri G."/>
        </authorList>
    </citation>
    <scope>NUCLEOTIDE SEQUENCE [LARGE SCALE GENOMIC DNA]</scope>
    <source>
        <strain evidence="9 10">17mud1-8</strain>
    </source>
</reference>
<dbReference type="CDD" id="cd08977">
    <property type="entry name" value="SusD"/>
    <property type="match status" value="1"/>
</dbReference>
<keyword evidence="6" id="KW-0812">Transmembrane</keyword>
<evidence type="ECO:0000313" key="10">
    <source>
        <dbReference type="Proteomes" id="UP000305848"/>
    </source>
</evidence>